<evidence type="ECO:0000259" key="5">
    <source>
        <dbReference type="Pfam" id="PF02875"/>
    </source>
</evidence>
<feature type="domain" description="Mur ligase central" evidence="6">
    <location>
        <begin position="180"/>
        <end position="367"/>
    </location>
</feature>
<keyword evidence="8" id="KW-1185">Reference proteome</keyword>
<dbReference type="SUPFAM" id="SSF53244">
    <property type="entry name" value="MurD-like peptide ligases, peptide-binding domain"/>
    <property type="match status" value="1"/>
</dbReference>
<feature type="transmembrane region" description="Helical" evidence="4">
    <location>
        <begin position="7"/>
        <end position="27"/>
    </location>
</feature>
<evidence type="ECO:0000256" key="3">
    <source>
        <dbReference type="ARBA" id="ARBA00022840"/>
    </source>
</evidence>
<dbReference type="Pfam" id="PF08245">
    <property type="entry name" value="Mur_ligase_M"/>
    <property type="match status" value="1"/>
</dbReference>
<dbReference type="InterPro" id="IPR013221">
    <property type="entry name" value="Mur_ligase_cen"/>
</dbReference>
<dbReference type="InterPro" id="IPR051046">
    <property type="entry name" value="MurCDEF_CellWall_CoF430Synth"/>
</dbReference>
<evidence type="ECO:0000256" key="1">
    <source>
        <dbReference type="ARBA" id="ARBA00022598"/>
    </source>
</evidence>
<evidence type="ECO:0000313" key="7">
    <source>
        <dbReference type="EMBL" id="SFR91851.1"/>
    </source>
</evidence>
<feature type="domain" description="Mur ligase C-terminal" evidence="5">
    <location>
        <begin position="389"/>
        <end position="498"/>
    </location>
</feature>
<proteinExistence type="predicted"/>
<organism evidence="7 8">
    <name type="scientific">Anaeromicropila populeti</name>
    <dbReference type="NCBI Taxonomy" id="37658"/>
    <lineage>
        <taxon>Bacteria</taxon>
        <taxon>Bacillati</taxon>
        <taxon>Bacillota</taxon>
        <taxon>Clostridia</taxon>
        <taxon>Lachnospirales</taxon>
        <taxon>Lachnospiraceae</taxon>
        <taxon>Anaeromicropila</taxon>
    </lineage>
</organism>
<keyword evidence="3" id="KW-0067">ATP-binding</keyword>
<evidence type="ECO:0000256" key="2">
    <source>
        <dbReference type="ARBA" id="ARBA00022741"/>
    </source>
</evidence>
<feature type="transmembrane region" description="Helical" evidence="4">
    <location>
        <begin position="128"/>
        <end position="146"/>
    </location>
</feature>
<dbReference type="SUPFAM" id="SSF53623">
    <property type="entry name" value="MurD-like peptide ligases, catalytic domain"/>
    <property type="match status" value="1"/>
</dbReference>
<dbReference type="Gene3D" id="3.40.1190.10">
    <property type="entry name" value="Mur-like, catalytic domain"/>
    <property type="match status" value="1"/>
</dbReference>
<dbReference type="PANTHER" id="PTHR43024:SF1">
    <property type="entry name" value="UDP-N-ACETYLMURAMOYL-TRIPEPTIDE--D-ALANYL-D-ALANINE LIGASE"/>
    <property type="match status" value="1"/>
</dbReference>
<evidence type="ECO:0000259" key="6">
    <source>
        <dbReference type="Pfam" id="PF08245"/>
    </source>
</evidence>
<dbReference type="GO" id="GO:0005524">
    <property type="term" value="F:ATP binding"/>
    <property type="evidence" value="ECO:0007669"/>
    <property type="project" value="UniProtKB-KW"/>
</dbReference>
<dbReference type="AlphaFoldDB" id="A0A1I6KKW6"/>
<dbReference type="RefSeq" id="WP_092561266.1">
    <property type="nucleotide sequence ID" value="NZ_FOYZ01000009.1"/>
</dbReference>
<evidence type="ECO:0000256" key="4">
    <source>
        <dbReference type="SAM" id="Phobius"/>
    </source>
</evidence>
<accession>A0A1I6KKW6</accession>
<protein>
    <submittedName>
        <fullName evidence="7">UDP-N-acetylmuramoyl-tripeptide--D-alanyl-D-alanine ligase</fullName>
    </submittedName>
</protein>
<keyword evidence="4" id="KW-1133">Transmembrane helix</keyword>
<gene>
    <name evidence="7" type="ORF">SAMN05661086_02498</name>
</gene>
<reference evidence="7 8" key="1">
    <citation type="submission" date="2016-10" db="EMBL/GenBank/DDBJ databases">
        <authorList>
            <person name="de Groot N.N."/>
        </authorList>
    </citation>
    <scope>NUCLEOTIDE SEQUENCE [LARGE SCALE GENOMIC DNA]</scope>
    <source>
        <strain evidence="7 8">743A</strain>
    </source>
</reference>
<dbReference type="Proteomes" id="UP000199659">
    <property type="component" value="Unassembled WGS sequence"/>
</dbReference>
<keyword evidence="2" id="KW-0547">Nucleotide-binding</keyword>
<feature type="transmembrane region" description="Helical" evidence="4">
    <location>
        <begin position="103"/>
        <end position="122"/>
    </location>
</feature>
<keyword evidence="4" id="KW-0812">Transmembrane</keyword>
<dbReference type="GO" id="GO:0016881">
    <property type="term" value="F:acid-amino acid ligase activity"/>
    <property type="evidence" value="ECO:0007669"/>
    <property type="project" value="InterPro"/>
</dbReference>
<feature type="transmembrane region" description="Helical" evidence="4">
    <location>
        <begin position="54"/>
        <end position="82"/>
    </location>
</feature>
<dbReference type="InterPro" id="IPR036565">
    <property type="entry name" value="Mur-like_cat_sf"/>
</dbReference>
<dbReference type="InterPro" id="IPR036615">
    <property type="entry name" value="Mur_ligase_C_dom_sf"/>
</dbReference>
<evidence type="ECO:0000313" key="8">
    <source>
        <dbReference type="Proteomes" id="UP000199659"/>
    </source>
</evidence>
<dbReference type="EMBL" id="FOYZ01000009">
    <property type="protein sequence ID" value="SFR91851.1"/>
    <property type="molecule type" value="Genomic_DNA"/>
</dbReference>
<keyword evidence="4" id="KW-0472">Membrane</keyword>
<dbReference type="InterPro" id="IPR004101">
    <property type="entry name" value="Mur_ligase_C"/>
</dbReference>
<sequence length="519" mass="57662">MSLFLTGLYCITSIIAMVMVLIFHMHMFQLNSYKTKEHTVWIKKNMGSIIGKTIGFYLSIPILLLFGNPGLIIASILNLLTAAGNRPKKAKKPLVYTKRVQRMFITLGMLYGAAAIVTFILYKIVILTALLLPLMGIFSGALILLANTMNKPVETAINQKFIEEARKIIREMPDLKVIGITGSYGKTSVKYFLNKLLSADYNVLMTPGNFNTTLGVVRTIREHLRATHQIFICEMGAKNIGDIKEICDLVEPDYGIITSIGPQHLESFGSVENVIKTKFELAEAVSKDGIVFLNYDNEYIVNKTIQKKYITYGVDNKNADFLPYNLTVSREGSVFSLKTPDGEEKTFSTRLIGKHNVLNIAGAIAVAYQLGVSMETLANQVRRLESVPHRLQLINSGRGLIIDDAYNSNPSGAKAALETLGAFDGIRILVTPGMVELGEKQTELNRIFGQQAAEYCDYIVLVGKKQTEPIQEGVRSKGYPENRLFVVDDLQEGLSKVDAIKSEGKEKIILLENDLPDNY</sequence>
<dbReference type="PANTHER" id="PTHR43024">
    <property type="entry name" value="UDP-N-ACETYLMURAMOYL-TRIPEPTIDE--D-ALANYL-D-ALANINE LIGASE"/>
    <property type="match status" value="1"/>
</dbReference>
<dbReference type="OrthoDB" id="9801978at2"/>
<dbReference type="Pfam" id="PF02875">
    <property type="entry name" value="Mur_ligase_C"/>
    <property type="match status" value="1"/>
</dbReference>
<dbReference type="STRING" id="37658.SAMN05661086_02498"/>
<dbReference type="Gene3D" id="3.90.190.20">
    <property type="entry name" value="Mur ligase, C-terminal domain"/>
    <property type="match status" value="1"/>
</dbReference>
<keyword evidence="1 7" id="KW-0436">Ligase</keyword>
<name>A0A1I6KKW6_9FIRM</name>